<name>Q02A08_SOLUE</name>
<evidence type="ECO:0000256" key="1">
    <source>
        <dbReference type="SAM" id="MobiDB-lite"/>
    </source>
</evidence>
<dbReference type="OrthoDB" id="9791814at2"/>
<dbReference type="STRING" id="234267.Acid_1124"/>
<dbReference type="EMBL" id="CP000473">
    <property type="protein sequence ID" value="ABJ82118.1"/>
    <property type="molecule type" value="Genomic_DNA"/>
</dbReference>
<feature type="chain" id="PRO_5004163288" description="3-keto-disaccharide hydrolase domain-containing protein" evidence="2">
    <location>
        <begin position="21"/>
        <end position="262"/>
    </location>
</feature>
<dbReference type="KEGG" id="sus:Acid_1124"/>
<gene>
    <name evidence="3" type="ordered locus">Acid_1124</name>
</gene>
<dbReference type="Gene3D" id="2.60.120.560">
    <property type="entry name" value="Exo-inulinase, domain 1"/>
    <property type="match status" value="1"/>
</dbReference>
<accession>Q02A08</accession>
<dbReference type="InterPro" id="IPR013320">
    <property type="entry name" value="ConA-like_dom_sf"/>
</dbReference>
<feature type="region of interest" description="Disordered" evidence="1">
    <location>
        <begin position="213"/>
        <end position="234"/>
    </location>
</feature>
<keyword evidence="2" id="KW-0732">Signal</keyword>
<evidence type="ECO:0008006" key="4">
    <source>
        <dbReference type="Google" id="ProtNLM"/>
    </source>
</evidence>
<evidence type="ECO:0000256" key="2">
    <source>
        <dbReference type="SAM" id="SignalP"/>
    </source>
</evidence>
<dbReference type="InParanoid" id="Q02A08"/>
<proteinExistence type="predicted"/>
<evidence type="ECO:0000313" key="3">
    <source>
        <dbReference type="EMBL" id="ABJ82118.1"/>
    </source>
</evidence>
<reference evidence="3" key="1">
    <citation type="submission" date="2006-10" db="EMBL/GenBank/DDBJ databases">
        <title>Complete sequence of Solibacter usitatus Ellin6076.</title>
        <authorList>
            <consortium name="US DOE Joint Genome Institute"/>
            <person name="Copeland A."/>
            <person name="Lucas S."/>
            <person name="Lapidus A."/>
            <person name="Barry K."/>
            <person name="Detter J.C."/>
            <person name="Glavina del Rio T."/>
            <person name="Hammon N."/>
            <person name="Israni S."/>
            <person name="Dalin E."/>
            <person name="Tice H."/>
            <person name="Pitluck S."/>
            <person name="Thompson L.S."/>
            <person name="Brettin T."/>
            <person name="Bruce D."/>
            <person name="Han C."/>
            <person name="Tapia R."/>
            <person name="Gilna P."/>
            <person name="Schmutz J."/>
            <person name="Larimer F."/>
            <person name="Land M."/>
            <person name="Hauser L."/>
            <person name="Kyrpides N."/>
            <person name="Mikhailova N."/>
            <person name="Janssen P.H."/>
            <person name="Kuske C.R."/>
            <person name="Richardson P."/>
        </authorList>
    </citation>
    <scope>NUCLEOTIDE SEQUENCE</scope>
    <source>
        <strain evidence="3">Ellin6076</strain>
    </source>
</reference>
<organism evidence="3">
    <name type="scientific">Solibacter usitatus (strain Ellin6076)</name>
    <dbReference type="NCBI Taxonomy" id="234267"/>
    <lineage>
        <taxon>Bacteria</taxon>
        <taxon>Pseudomonadati</taxon>
        <taxon>Acidobacteriota</taxon>
        <taxon>Terriglobia</taxon>
        <taxon>Bryobacterales</taxon>
        <taxon>Solibacteraceae</taxon>
        <taxon>Candidatus Solibacter</taxon>
    </lineage>
</organism>
<dbReference type="AlphaFoldDB" id="Q02A08"/>
<dbReference type="HOGENOM" id="CLU_086899_0_0_0"/>
<dbReference type="eggNOG" id="COG3848">
    <property type="taxonomic scope" value="Bacteria"/>
</dbReference>
<sequence length="262" mass="28994" precursor="true">MKPITRTAALLFALTASAFAADHKVDLKAEQVGKPPVTFEPMVGTWVVAQDGPEKVIMIDGRPWVASKDNPTKLLLQTARKLYGTSNEELMDNAKQFAYYPVAVLKGVDNFSDGTITMKFKTVAGDSDRCSGILFNVKPNGDWLAVRYNDTENNVALWEFHNGIRRNMKFSDRAKPFPLDRAAWHELKLVVDGADLKAYLDGAAAIEYTLGSEPQAGRRGPPNEDLYPKNNPVLRPPVAGKVGLWSKTDSTSYFKDYVVSPK</sequence>
<feature type="signal peptide" evidence="2">
    <location>
        <begin position="1"/>
        <end position="20"/>
    </location>
</feature>
<protein>
    <recommendedName>
        <fullName evidence="4">3-keto-disaccharide hydrolase domain-containing protein</fullName>
    </recommendedName>
</protein>
<dbReference type="SUPFAM" id="SSF49899">
    <property type="entry name" value="Concanavalin A-like lectins/glucanases"/>
    <property type="match status" value="1"/>
</dbReference>